<reference evidence="2 3" key="2">
    <citation type="submission" date="2023-12" db="EMBL/GenBank/DDBJ databases">
        <title>Description of an unclassified Opitutus bacterium of Verrucomicrobiota.</title>
        <authorList>
            <person name="Zhang D.-F."/>
        </authorList>
    </citation>
    <scope>NUCLEOTIDE SEQUENCE [LARGE SCALE GENOMIC DNA]</scope>
    <source>
        <strain evidence="2 3">WL0086</strain>
    </source>
</reference>
<name>A0ABZ1C3W2_9BACT</name>
<feature type="compositionally biased region" description="Low complexity" evidence="1">
    <location>
        <begin position="33"/>
        <end position="49"/>
    </location>
</feature>
<keyword evidence="3" id="KW-1185">Reference proteome</keyword>
<protein>
    <submittedName>
        <fullName evidence="2">Uncharacterized protein</fullName>
    </submittedName>
</protein>
<evidence type="ECO:0000313" key="3">
    <source>
        <dbReference type="Proteomes" id="UP000738431"/>
    </source>
</evidence>
<dbReference type="EMBL" id="CP139781">
    <property type="protein sequence ID" value="WRQ86382.1"/>
    <property type="molecule type" value="Genomic_DNA"/>
</dbReference>
<dbReference type="Proteomes" id="UP000738431">
    <property type="component" value="Chromosome"/>
</dbReference>
<proteinExistence type="predicted"/>
<sequence length="154" mass="15690">MKLSRPLLWITLLLIVLAAVLRFKHTRRAQPVTAPHHTTSASPTHAPSTVPTPAPSPIIATPSPAPAPAPAATSAASTASTASTSASDPIIIQDGTTIDFSSGQAVIIDSTNDPQLQADLAEMQAALEELEAPPSANHPDAPAPTPSPQPAPTP</sequence>
<evidence type="ECO:0000256" key="1">
    <source>
        <dbReference type="SAM" id="MobiDB-lite"/>
    </source>
</evidence>
<dbReference type="RefSeq" id="WP_221031306.1">
    <property type="nucleotide sequence ID" value="NZ_CP139781.1"/>
</dbReference>
<evidence type="ECO:0000313" key="2">
    <source>
        <dbReference type="EMBL" id="WRQ86382.1"/>
    </source>
</evidence>
<accession>A0ABZ1C3W2</accession>
<feature type="compositionally biased region" description="Low complexity" evidence="1">
    <location>
        <begin position="70"/>
        <end position="87"/>
    </location>
</feature>
<feature type="region of interest" description="Disordered" evidence="1">
    <location>
        <begin position="127"/>
        <end position="154"/>
    </location>
</feature>
<reference evidence="2 3" key="1">
    <citation type="submission" date="2021-08" db="EMBL/GenBank/DDBJ databases">
        <authorList>
            <person name="Zhang D."/>
            <person name="Zhang A."/>
            <person name="Wang L."/>
        </authorList>
    </citation>
    <scope>NUCLEOTIDE SEQUENCE [LARGE SCALE GENOMIC DNA]</scope>
    <source>
        <strain evidence="2 3">WL0086</strain>
    </source>
</reference>
<feature type="region of interest" description="Disordered" evidence="1">
    <location>
        <begin position="31"/>
        <end position="90"/>
    </location>
</feature>
<feature type="compositionally biased region" description="Pro residues" evidence="1">
    <location>
        <begin position="141"/>
        <end position="154"/>
    </location>
</feature>
<organism evidence="2 3">
    <name type="scientific">Actomonas aquatica</name>
    <dbReference type="NCBI Taxonomy" id="2866162"/>
    <lineage>
        <taxon>Bacteria</taxon>
        <taxon>Pseudomonadati</taxon>
        <taxon>Verrucomicrobiota</taxon>
        <taxon>Opitutia</taxon>
        <taxon>Opitutales</taxon>
        <taxon>Opitutaceae</taxon>
        <taxon>Actomonas</taxon>
    </lineage>
</organism>
<gene>
    <name evidence="2" type="ORF">K1X11_016320</name>
</gene>